<dbReference type="Proteomes" id="UP000216035">
    <property type="component" value="Unassembled WGS sequence"/>
</dbReference>
<keyword evidence="1" id="KW-0732">Signal</keyword>
<dbReference type="EMBL" id="NOXX01000100">
    <property type="protein sequence ID" value="OYQ49266.1"/>
    <property type="molecule type" value="Genomic_DNA"/>
</dbReference>
<gene>
    <name evidence="2" type="ORF">CHX27_01535</name>
</gene>
<keyword evidence="3" id="KW-1185">Reference proteome</keyword>
<accession>A0A256A673</accession>
<organism evidence="2 3">
    <name type="scientific">Flavobacterium aurantiibacter</name>
    <dbReference type="NCBI Taxonomy" id="2023067"/>
    <lineage>
        <taxon>Bacteria</taxon>
        <taxon>Pseudomonadati</taxon>
        <taxon>Bacteroidota</taxon>
        <taxon>Flavobacteriia</taxon>
        <taxon>Flavobacteriales</taxon>
        <taxon>Flavobacteriaceae</taxon>
        <taxon>Flavobacterium</taxon>
    </lineage>
</organism>
<comment type="caution">
    <text evidence="2">The sequence shown here is derived from an EMBL/GenBank/DDBJ whole genome shotgun (WGS) entry which is preliminary data.</text>
</comment>
<name>A0A256A673_9FLAO</name>
<protein>
    <recommendedName>
        <fullName evidence="4">Lipoprotein</fullName>
    </recommendedName>
</protein>
<evidence type="ECO:0000313" key="2">
    <source>
        <dbReference type="EMBL" id="OYQ49266.1"/>
    </source>
</evidence>
<feature type="chain" id="PRO_5012332618" description="Lipoprotein" evidence="1">
    <location>
        <begin position="20"/>
        <end position="207"/>
    </location>
</feature>
<reference evidence="2 3" key="1">
    <citation type="submission" date="2017-07" db="EMBL/GenBank/DDBJ databases">
        <title>Flavobacterium cyanobacteriorum sp. nov., isolated from cyanobacterial aggregates in a eutrophic lake.</title>
        <authorList>
            <person name="Cai H."/>
        </authorList>
    </citation>
    <scope>NUCLEOTIDE SEQUENCE [LARGE SCALE GENOMIC DNA]</scope>
    <source>
        <strain evidence="2 3">TH167</strain>
    </source>
</reference>
<dbReference type="AlphaFoldDB" id="A0A256A673"/>
<evidence type="ECO:0000313" key="3">
    <source>
        <dbReference type="Proteomes" id="UP000216035"/>
    </source>
</evidence>
<sequence length="207" mass="23923">MIVLIQLFFLSILVNSCHGQTVTRTEECKSRVANASKMINSFYSEKKQNLLSDALKEVEFSINCPETKAKSIELKISILSLQLQYDKASEFINSLSESDFSKSYKKNMQSYLFKALSFESKSDSQNRDVNFKQSIESIKQFIEKSKSIDKEAYYDLFFVKSKLLKKEEISKDLNALKKKYPSDAEFFELLKESFNEEAKQGTLQKVD</sequence>
<feature type="signal peptide" evidence="1">
    <location>
        <begin position="1"/>
        <end position="19"/>
    </location>
</feature>
<proteinExistence type="predicted"/>
<evidence type="ECO:0000256" key="1">
    <source>
        <dbReference type="SAM" id="SignalP"/>
    </source>
</evidence>
<evidence type="ECO:0008006" key="4">
    <source>
        <dbReference type="Google" id="ProtNLM"/>
    </source>
</evidence>